<dbReference type="GO" id="GO:0030833">
    <property type="term" value="P:regulation of actin filament polymerization"/>
    <property type="evidence" value="ECO:0007669"/>
    <property type="project" value="TreeGrafter"/>
</dbReference>
<evidence type="ECO:0000313" key="8">
    <source>
        <dbReference type="Proteomes" id="UP000186922"/>
    </source>
</evidence>
<dbReference type="InterPro" id="IPR001452">
    <property type="entry name" value="SH3_domain"/>
</dbReference>
<keyword evidence="8" id="KW-1185">Reference proteome</keyword>
<dbReference type="PRINTS" id="PR00452">
    <property type="entry name" value="SH3DOMAIN"/>
</dbReference>
<dbReference type="InterPro" id="IPR036028">
    <property type="entry name" value="SH3-like_dom_sf"/>
</dbReference>
<dbReference type="Pfam" id="PF14604">
    <property type="entry name" value="SH3_9"/>
    <property type="match status" value="2"/>
</dbReference>
<evidence type="ECO:0000256" key="4">
    <source>
        <dbReference type="PROSITE-ProRule" id="PRU00192"/>
    </source>
</evidence>
<dbReference type="Proteomes" id="UP000186922">
    <property type="component" value="Unassembled WGS sequence"/>
</dbReference>
<dbReference type="PANTHER" id="PTHR15735">
    <property type="entry name" value="FCH AND DOUBLE SH3 DOMAINS PROTEIN"/>
    <property type="match status" value="1"/>
</dbReference>
<feature type="region of interest" description="Disordered" evidence="5">
    <location>
        <begin position="733"/>
        <end position="769"/>
    </location>
</feature>
<feature type="domain" description="SH3" evidence="6">
    <location>
        <begin position="495"/>
        <end position="556"/>
    </location>
</feature>
<evidence type="ECO:0000259" key="6">
    <source>
        <dbReference type="PROSITE" id="PS50002"/>
    </source>
</evidence>
<dbReference type="GO" id="GO:0007274">
    <property type="term" value="P:neuromuscular synaptic transmission"/>
    <property type="evidence" value="ECO:0007669"/>
    <property type="project" value="TreeGrafter"/>
</dbReference>
<dbReference type="GO" id="GO:0055037">
    <property type="term" value="C:recycling endosome"/>
    <property type="evidence" value="ECO:0007669"/>
    <property type="project" value="TreeGrafter"/>
</dbReference>
<evidence type="ECO:0000256" key="3">
    <source>
        <dbReference type="ARBA" id="ARBA00023054"/>
    </source>
</evidence>
<dbReference type="STRING" id="947166.A0A1D1V631"/>
<dbReference type="EMBL" id="BDGG01000004">
    <property type="protein sequence ID" value="GAU97134.1"/>
    <property type="molecule type" value="Genomic_DNA"/>
</dbReference>
<dbReference type="Gene3D" id="2.30.30.40">
    <property type="entry name" value="SH3 Domains"/>
    <property type="match status" value="2"/>
</dbReference>
<dbReference type="GO" id="GO:0051130">
    <property type="term" value="P:positive regulation of cellular component organization"/>
    <property type="evidence" value="ECO:0007669"/>
    <property type="project" value="UniProtKB-ARBA"/>
</dbReference>
<dbReference type="GO" id="GO:0031594">
    <property type="term" value="C:neuromuscular junction"/>
    <property type="evidence" value="ECO:0007669"/>
    <property type="project" value="TreeGrafter"/>
</dbReference>
<accession>A0A1D1V631</accession>
<dbReference type="AlphaFoldDB" id="A0A1D1V631"/>
<sequence length="769" mass="85388">MTKDVTKIKSSAKIVIRKPQSPAILKHGIQLEKLQAKHTLESAVIENIRSVLRQKAQLEKDCATAVHKLLNQHYLRKELVSYTELFQNGQNELQISSETAKLTLAQVWKETLVELQRQQVLKLESCEAVINLTNEESKAVKVARAAQVKRGIDVMTDIQGEISSVVDMVTRSKKAYVDSERTVIDMQQKIQKLEEKSRKSSKPPKIPEKIVETYRNELPRATAARNEYILSVVGANAHLSRYYAFDLPYIINLVNGLSYDATTALLSAVFNAEYRIVPEINNSLQRILQKSQQMNDDVDIQSFVAAQPCFHEAITYSYEPVPGDPVTHITAEDDANIAMNRCARKWALRFVEGEAAQKKLFQQMEALTSQAAENSLETEEGRQAMDVKLFALNESLRRAATYQQKAKDILDALRRGKIDVENWLGSARQAVEAKLLAPDGPEIISTLPPNPIKHRKAETDGHGDDRSVSGDCSNHSVHSSSHYEGTKLAEDQTGSTEGVCVALYEYNADRPDELSMNAGEEMTVVSTAAGDEWLLVENSLGKQGYVPANYVQRCGRRSSRGSLTTSHAQRSTQVESRGSPENGWQSDGFVPSTWDEADRLSTTNSVSPQWSTQPKIYSQYTYDVTTDVTETTYSSYSHGSGADLYGSVYQEEHSTVVSVATSNKNSTHDAAYCRAIYDYTADDPEDLSFREGDVIRIISRFVTSGVDDGFWKGELHGRVGSFLSSLTEEMADSDSPVSDLGASITSTPSPLPSHVELAPHVPPRRRLPV</sequence>
<dbReference type="PANTHER" id="PTHR15735:SF21">
    <property type="entry name" value="PROTEIN NERVOUS WRECK"/>
    <property type="match status" value="1"/>
</dbReference>
<dbReference type="OrthoDB" id="10065861at2759"/>
<evidence type="ECO:0000256" key="2">
    <source>
        <dbReference type="ARBA" id="ARBA00022553"/>
    </source>
</evidence>
<evidence type="ECO:0000256" key="5">
    <source>
        <dbReference type="SAM" id="MobiDB-lite"/>
    </source>
</evidence>
<keyword evidence="3" id="KW-0175">Coiled coil</keyword>
<feature type="compositionally biased region" description="Basic and acidic residues" evidence="5">
    <location>
        <begin position="457"/>
        <end position="468"/>
    </location>
</feature>
<feature type="region of interest" description="Disordered" evidence="5">
    <location>
        <begin position="442"/>
        <end position="492"/>
    </location>
</feature>
<name>A0A1D1V631_RAMVA</name>
<dbReference type="InterPro" id="IPR027267">
    <property type="entry name" value="AH/BAR_dom_sf"/>
</dbReference>
<dbReference type="SUPFAM" id="SSF50044">
    <property type="entry name" value="SH3-domain"/>
    <property type="match status" value="2"/>
</dbReference>
<keyword evidence="1 4" id="KW-0728">SH3 domain</keyword>
<keyword evidence="2" id="KW-0597">Phosphoprotein</keyword>
<dbReference type="FunFam" id="2.30.30.40:FF:000033">
    <property type="entry name" value="FCH and double SH3 domains protein 2"/>
    <property type="match status" value="1"/>
</dbReference>
<comment type="caution">
    <text evidence="7">The sequence shown here is derived from an EMBL/GenBank/DDBJ whole genome shotgun (WGS) entry which is preliminary data.</text>
</comment>
<protein>
    <recommendedName>
        <fullName evidence="6">SH3 domain-containing protein</fullName>
    </recommendedName>
</protein>
<dbReference type="SMART" id="SM00326">
    <property type="entry name" value="SH3"/>
    <property type="match status" value="2"/>
</dbReference>
<evidence type="ECO:0000256" key="1">
    <source>
        <dbReference type="ARBA" id="ARBA00022443"/>
    </source>
</evidence>
<feature type="compositionally biased region" description="Polar residues" evidence="5">
    <location>
        <begin position="563"/>
        <end position="576"/>
    </location>
</feature>
<feature type="region of interest" description="Disordered" evidence="5">
    <location>
        <begin position="557"/>
        <end position="591"/>
    </location>
</feature>
<feature type="compositionally biased region" description="Polar residues" evidence="5">
    <location>
        <begin position="470"/>
        <end position="483"/>
    </location>
</feature>
<proteinExistence type="predicted"/>
<dbReference type="SUPFAM" id="SSF103657">
    <property type="entry name" value="BAR/IMD domain-like"/>
    <property type="match status" value="1"/>
</dbReference>
<feature type="domain" description="SH3" evidence="6">
    <location>
        <begin position="668"/>
        <end position="732"/>
    </location>
</feature>
<organism evidence="7 8">
    <name type="scientific">Ramazzottius varieornatus</name>
    <name type="common">Water bear</name>
    <name type="synonym">Tardigrade</name>
    <dbReference type="NCBI Taxonomy" id="947166"/>
    <lineage>
        <taxon>Eukaryota</taxon>
        <taxon>Metazoa</taxon>
        <taxon>Ecdysozoa</taxon>
        <taxon>Tardigrada</taxon>
        <taxon>Eutardigrada</taxon>
        <taxon>Parachela</taxon>
        <taxon>Hypsibioidea</taxon>
        <taxon>Ramazzottiidae</taxon>
        <taxon>Ramazzottius</taxon>
    </lineage>
</organism>
<dbReference type="PROSITE" id="PS50002">
    <property type="entry name" value="SH3"/>
    <property type="match status" value="2"/>
</dbReference>
<reference evidence="7 8" key="1">
    <citation type="journal article" date="2016" name="Nat. Commun.">
        <title>Extremotolerant tardigrade genome and improved radiotolerance of human cultured cells by tardigrade-unique protein.</title>
        <authorList>
            <person name="Hashimoto T."/>
            <person name="Horikawa D.D."/>
            <person name="Saito Y."/>
            <person name="Kuwahara H."/>
            <person name="Kozuka-Hata H."/>
            <person name="Shin-I T."/>
            <person name="Minakuchi Y."/>
            <person name="Ohishi K."/>
            <person name="Motoyama A."/>
            <person name="Aizu T."/>
            <person name="Enomoto A."/>
            <person name="Kondo K."/>
            <person name="Tanaka S."/>
            <person name="Hara Y."/>
            <person name="Koshikawa S."/>
            <person name="Sagara H."/>
            <person name="Miura T."/>
            <person name="Yokobori S."/>
            <person name="Miyagawa K."/>
            <person name="Suzuki Y."/>
            <person name="Kubo T."/>
            <person name="Oyama M."/>
            <person name="Kohara Y."/>
            <person name="Fujiyama A."/>
            <person name="Arakawa K."/>
            <person name="Katayama T."/>
            <person name="Toyoda A."/>
            <person name="Kunieda T."/>
        </authorList>
    </citation>
    <scope>NUCLEOTIDE SEQUENCE [LARGE SCALE GENOMIC DNA]</scope>
    <source>
        <strain evidence="7 8">YOKOZUNA-1</strain>
    </source>
</reference>
<gene>
    <name evidence="7" type="primary">RvY_08486-1</name>
    <name evidence="7" type="synonym">RvY_08486.1</name>
    <name evidence="7" type="ORF">RvY_08486</name>
</gene>
<dbReference type="Gene3D" id="1.20.1270.60">
    <property type="entry name" value="Arfaptin homology (AH) domain/BAR domain"/>
    <property type="match status" value="1"/>
</dbReference>
<evidence type="ECO:0000313" key="7">
    <source>
        <dbReference type="EMBL" id="GAU97134.1"/>
    </source>
</evidence>